<proteinExistence type="predicted"/>
<reference evidence="1 2" key="1">
    <citation type="submission" date="2019-03" db="EMBL/GenBank/DDBJ databases">
        <title>Genomic Encyclopedia of Type Strains, Phase IV (KMG-IV): sequencing the most valuable type-strain genomes for metagenomic binning, comparative biology and taxonomic classification.</title>
        <authorList>
            <person name="Goeker M."/>
        </authorList>
    </citation>
    <scope>NUCLEOTIDE SEQUENCE [LARGE SCALE GENOMIC DNA]</scope>
    <source>
        <strain evidence="1 2">DSM 18792</strain>
    </source>
</reference>
<dbReference type="InterPro" id="IPR025667">
    <property type="entry name" value="SprB_repeat"/>
</dbReference>
<dbReference type="EMBL" id="SLUP01000018">
    <property type="protein sequence ID" value="TCL62041.1"/>
    <property type="molecule type" value="Genomic_DNA"/>
</dbReference>
<dbReference type="Pfam" id="PF13573">
    <property type="entry name" value="SprB"/>
    <property type="match status" value="5"/>
</dbReference>
<sequence>AAYGTSDVVTVDTNSGTDLVWDVYVRDANACITMNTVTVILDPLPTVTVPAMAANQCNLVGDPYTFTVTSTTGIAPYTYSIGSGFQSSDTFTGLAPGNYFVTVKDGNGCETISPTSVTVYAPLDFTPTITALPTCADNDGVITVSQSGGSGTYSYVISPSVGSLSGNVFSGVPSGTYTITITDGITSCTKDVSITLIAATPVTFTTSVDDVSCNGGNDGVITLNLPASNDNPIYTYEIIGGPSIVAAQNSNIFSGLVAGNYTVQVNSGRGCSTSDIITVGEPTSLTVSGTATDFGCAADNSVNTSTVTITEVGGTAPYSYSIDGVNYLATNNFDVIDTGASQTITVYVKDANGCLNTNTVVIAPLPTLTAATVAIATPIDCNNTGSVSITVSGGSGNFTYQMLPSGVAQASNIFSITLPGTYYFQVNDITTGCTIATSDFTVVPFDTMDVVATATTPVTCFVDNNGALEINVTGYTGTYNYEVFDNSGASVGGVVSANTSTNPQVISGLIGGNYTVRITETASPFCTTVSNMVTIASPSAALTLLASETSNVTCTNDKGTITATANGGWGSYEYELTGTATVAYSSNGTFTNLSAGNYIVNARDAGGCIVSQNVNLAIPAAIGATVTPSTTLLTCFGDTNASITV</sequence>
<name>A0A4R1R8Q0_9FLAO</name>
<dbReference type="Gene3D" id="2.60.40.740">
    <property type="match status" value="1"/>
</dbReference>
<evidence type="ECO:0000313" key="1">
    <source>
        <dbReference type="EMBL" id="TCL62041.1"/>
    </source>
</evidence>
<comment type="caution">
    <text evidence="1">The sequence shown here is derived from an EMBL/GenBank/DDBJ whole genome shotgun (WGS) entry which is preliminary data.</text>
</comment>
<dbReference type="AlphaFoldDB" id="A0A4R1R8Q0"/>
<feature type="non-terminal residue" evidence="1">
    <location>
        <position position="645"/>
    </location>
</feature>
<keyword evidence="2" id="KW-1185">Reference proteome</keyword>
<gene>
    <name evidence="1" type="ORF">EV196_1182</name>
</gene>
<dbReference type="Proteomes" id="UP000295455">
    <property type="component" value="Unassembled WGS sequence"/>
</dbReference>
<feature type="non-terminal residue" evidence="1">
    <location>
        <position position="1"/>
    </location>
</feature>
<protein>
    <submittedName>
        <fullName evidence="1">SprB-like repeat protein</fullName>
    </submittedName>
</protein>
<organism evidence="1 2">
    <name type="scientific">Mariniflexile fucanivorans</name>
    <dbReference type="NCBI Taxonomy" id="264023"/>
    <lineage>
        <taxon>Bacteria</taxon>
        <taxon>Pseudomonadati</taxon>
        <taxon>Bacteroidota</taxon>
        <taxon>Flavobacteriia</taxon>
        <taxon>Flavobacteriales</taxon>
        <taxon>Flavobacteriaceae</taxon>
        <taxon>Mariniflexile</taxon>
    </lineage>
</organism>
<accession>A0A4R1R8Q0</accession>
<evidence type="ECO:0000313" key="2">
    <source>
        <dbReference type="Proteomes" id="UP000295455"/>
    </source>
</evidence>